<proteinExistence type="inferred from homology"/>
<feature type="transmembrane region" description="Helical" evidence="6">
    <location>
        <begin position="225"/>
        <end position="244"/>
    </location>
</feature>
<dbReference type="EnsemblMetazoa" id="XM_014393868.2">
    <property type="protein sequence ID" value="XP_014249354.1"/>
    <property type="gene ID" value="LOC106666581"/>
</dbReference>
<evidence type="ECO:0000259" key="7">
    <source>
        <dbReference type="Pfam" id="PF04893"/>
    </source>
</evidence>
<sequence length="267" mass="30847">MDKSIIDMPGELVFQSFSTEVGSIPVNVDEHPQRAGPTEGVESSPEPKVSVWQLEFYKKLFDVDTEEVLHRLRWSFVPYGNFLQTCVKDKPDLYGPFWISMTLIFSMTITGNIADYFQSSLGEDRHWKYNFHTVTTIAMVIFFYSWLLPCVIWAFLHWYGSSLEKLKLMQIISLYGYCLFIFVPLSALWLIPKQWFQWIITMSAATASGLVLMKAMFPVFTKKMYPVLFLLFFLHLCVASVFMLKFVKVSTVYQEPIASHNNSSLSG</sequence>
<evidence type="ECO:0000256" key="1">
    <source>
        <dbReference type="ARBA" id="ARBA00004141"/>
    </source>
</evidence>
<evidence type="ECO:0000313" key="9">
    <source>
        <dbReference type="Proteomes" id="UP000494040"/>
    </source>
</evidence>
<keyword evidence="4 6" id="KW-1133">Transmembrane helix</keyword>
<feature type="transmembrane region" description="Helical" evidence="6">
    <location>
        <begin position="168"/>
        <end position="189"/>
    </location>
</feature>
<dbReference type="GO" id="GO:0016192">
    <property type="term" value="P:vesicle-mediated transport"/>
    <property type="evidence" value="ECO:0007669"/>
    <property type="project" value="InterPro"/>
</dbReference>
<dbReference type="GO" id="GO:0031267">
    <property type="term" value="F:small GTPase binding"/>
    <property type="evidence" value="ECO:0007669"/>
    <property type="project" value="InterPro"/>
</dbReference>
<keyword evidence="3 6" id="KW-0812">Transmembrane</keyword>
<evidence type="ECO:0000256" key="4">
    <source>
        <dbReference type="ARBA" id="ARBA00022989"/>
    </source>
</evidence>
<dbReference type="Pfam" id="PF04893">
    <property type="entry name" value="Yip1"/>
    <property type="match status" value="1"/>
</dbReference>
<name>A0A8I6RSQ6_CIMLE</name>
<evidence type="ECO:0000256" key="2">
    <source>
        <dbReference type="ARBA" id="ARBA00010596"/>
    </source>
</evidence>
<reference evidence="8" key="1">
    <citation type="submission" date="2022-01" db="UniProtKB">
        <authorList>
            <consortium name="EnsemblMetazoa"/>
        </authorList>
    </citation>
    <scope>IDENTIFICATION</scope>
</reference>
<accession>A0A8I6RSQ6</accession>
<dbReference type="PANTHER" id="PTHR12822">
    <property type="entry name" value="PROTEIN YIPF"/>
    <property type="match status" value="1"/>
</dbReference>
<dbReference type="OrthoDB" id="10256463at2759"/>
<dbReference type="GO" id="GO:0000139">
    <property type="term" value="C:Golgi membrane"/>
    <property type="evidence" value="ECO:0007669"/>
    <property type="project" value="UniProtKB-SubCell"/>
</dbReference>
<protein>
    <recommendedName>
        <fullName evidence="6">Protein YIPF</fullName>
    </recommendedName>
</protein>
<evidence type="ECO:0000256" key="5">
    <source>
        <dbReference type="ARBA" id="ARBA00023136"/>
    </source>
</evidence>
<feature type="domain" description="Yip1" evidence="7">
    <location>
        <begin position="82"/>
        <end position="236"/>
    </location>
</feature>
<gene>
    <name evidence="8" type="primary">106666581</name>
</gene>
<organism evidence="8 9">
    <name type="scientific">Cimex lectularius</name>
    <name type="common">Bed bug</name>
    <name type="synonym">Acanthia lectularia</name>
    <dbReference type="NCBI Taxonomy" id="79782"/>
    <lineage>
        <taxon>Eukaryota</taxon>
        <taxon>Metazoa</taxon>
        <taxon>Ecdysozoa</taxon>
        <taxon>Arthropoda</taxon>
        <taxon>Hexapoda</taxon>
        <taxon>Insecta</taxon>
        <taxon>Pterygota</taxon>
        <taxon>Neoptera</taxon>
        <taxon>Paraneoptera</taxon>
        <taxon>Hemiptera</taxon>
        <taxon>Heteroptera</taxon>
        <taxon>Panheteroptera</taxon>
        <taxon>Cimicomorpha</taxon>
        <taxon>Cimicidae</taxon>
        <taxon>Cimex</taxon>
    </lineage>
</organism>
<evidence type="ECO:0000256" key="3">
    <source>
        <dbReference type="ARBA" id="ARBA00022692"/>
    </source>
</evidence>
<dbReference type="Proteomes" id="UP000494040">
    <property type="component" value="Unassembled WGS sequence"/>
</dbReference>
<evidence type="ECO:0000256" key="6">
    <source>
        <dbReference type="RuleBase" id="RU361264"/>
    </source>
</evidence>
<comment type="subcellular location">
    <subcellularLocation>
        <location evidence="6">Golgi apparatus membrane</location>
        <topology evidence="6">Multi-pass membrane protein</topology>
    </subcellularLocation>
    <subcellularLocation>
        <location evidence="1">Membrane</location>
        <topology evidence="1">Multi-pass membrane protein</topology>
    </subcellularLocation>
</comment>
<dbReference type="OMA" id="MFQINFY"/>
<feature type="transmembrane region" description="Helical" evidence="6">
    <location>
        <begin position="134"/>
        <end position="156"/>
    </location>
</feature>
<comment type="similarity">
    <text evidence="2 6">Belongs to the YIP1 family.</text>
</comment>
<dbReference type="KEGG" id="clec:106666581"/>
<dbReference type="InterPro" id="IPR039765">
    <property type="entry name" value="Yip5/YIPF1/YIPF2"/>
</dbReference>
<dbReference type="InterPro" id="IPR006977">
    <property type="entry name" value="Yip1_dom"/>
</dbReference>
<keyword evidence="5 6" id="KW-0472">Membrane</keyword>
<evidence type="ECO:0000313" key="8">
    <source>
        <dbReference type="EnsemblMetazoa" id="XP_014249354.1"/>
    </source>
</evidence>
<feature type="transmembrane region" description="Helical" evidence="6">
    <location>
        <begin position="195"/>
        <end position="213"/>
    </location>
</feature>
<feature type="transmembrane region" description="Helical" evidence="6">
    <location>
        <begin position="93"/>
        <end position="114"/>
    </location>
</feature>
<dbReference type="PANTHER" id="PTHR12822:SF2">
    <property type="entry name" value="PROTEIN YIPF"/>
    <property type="match status" value="1"/>
</dbReference>
<keyword evidence="9" id="KW-1185">Reference proteome</keyword>
<dbReference type="AlphaFoldDB" id="A0A8I6RSQ6"/>